<keyword evidence="3" id="KW-1185">Reference proteome</keyword>
<accession>A0A9W5TDM5</accession>
<evidence type="ECO:0000313" key="2">
    <source>
        <dbReference type="EMBL" id="GFE55491.1"/>
    </source>
</evidence>
<dbReference type="EMBL" id="BLIY01000022">
    <property type="protein sequence ID" value="GFE55491.1"/>
    <property type="molecule type" value="Genomic_DNA"/>
</dbReference>
<name>A0A9W5TDM5_BABOV</name>
<sequence length="828" mass="91424">MLPLIHPTKDEHSMDQKPNECEPSTSKELVGDVYPLEPLVLGESAVNFRHSEVYGEATHDPYKHEIVGMEPSYLADWKGNTWGDVSTPKAYQDTCPAIAGNQFSIETSYGDYIGHMPCNPHDSFTSTGMYARHGHPTSTPSYGATSSSLLDSTLYNVGSYHPMLKDMSSFTTYAPSMTGSYEQQTDNMSGYDPAGNNPFGGRYYIPKMQNVSTDGSMQEMANIDVQKRPPMPHMGEYRMRPESIQSSNSEFFTMLTQQFLGPAKTEAVPKVAKVTIEELTTFTAQYDELCKPLKRKIGATQRADSAAPVAQKHAPSMHPLPFGEASHQMATMLKPKMGHYDTSVHGLSPHHVLNHGHCDPHYMCDKGFAAGHTTATSTPTFRSRMMPSGSRSVGDADTELTTFQHDGYHPGDIETMKTAPVDSNVLYSAHKLMTDCTPRSHFDPNMVAGYPQGMMSSSVDMTTMLSRQGSEVDTSETHGSCDNFVDPSSADTHADDYSGNMIEKPMPAYKGGSVGGATAPDEHHYGSIDGLNNFKGIMDTFRDDDNNPPLDPALMRQAFQENRYIEDLGTQYGLTCTEASIEEAYVYIRSGNSGDFGGVSLKKEKVTTAPIATSSELNEILIECCNDTASFQPVITWNESQQAHIVTWQASNDSGKLEKHVRTCSAAGYGKAAAYEEALRIAMYAETQIRPGALIRWYPGFNIPIGTGGRTNLRKVLHMDRLKNAELCDPVLAANGMKIATKSTFGDMTIVELYKAAYVLGLWDVAAYNCLKTCKRRGYSYRWIHQLQLKNRRVTLDALKYLRDVRETLSAQQHSKRSARGSTRGRAR</sequence>
<feature type="compositionally biased region" description="Basic and acidic residues" evidence="1">
    <location>
        <begin position="7"/>
        <end position="20"/>
    </location>
</feature>
<gene>
    <name evidence="2" type="ORF">BaOVIS_028950</name>
</gene>
<evidence type="ECO:0000313" key="3">
    <source>
        <dbReference type="Proteomes" id="UP001057455"/>
    </source>
</evidence>
<protein>
    <submittedName>
        <fullName evidence="2">CCAAT-box DNA binding protein subunit B, putative</fullName>
    </submittedName>
</protein>
<dbReference type="AlphaFoldDB" id="A0A9W5TDM5"/>
<dbReference type="Proteomes" id="UP001057455">
    <property type="component" value="Unassembled WGS sequence"/>
</dbReference>
<feature type="region of interest" description="Disordered" evidence="1">
    <location>
        <begin position="472"/>
        <end position="493"/>
    </location>
</feature>
<comment type="caution">
    <text evidence="2">The sequence shown here is derived from an EMBL/GenBank/DDBJ whole genome shotgun (WGS) entry which is preliminary data.</text>
</comment>
<organism evidence="2 3">
    <name type="scientific">Babesia ovis</name>
    <dbReference type="NCBI Taxonomy" id="5869"/>
    <lineage>
        <taxon>Eukaryota</taxon>
        <taxon>Sar</taxon>
        <taxon>Alveolata</taxon>
        <taxon>Apicomplexa</taxon>
        <taxon>Aconoidasida</taxon>
        <taxon>Piroplasmida</taxon>
        <taxon>Babesiidae</taxon>
        <taxon>Babesia</taxon>
    </lineage>
</organism>
<dbReference type="OrthoDB" id="365750at2759"/>
<evidence type="ECO:0000256" key="1">
    <source>
        <dbReference type="SAM" id="MobiDB-lite"/>
    </source>
</evidence>
<reference evidence="2" key="1">
    <citation type="submission" date="2019-12" db="EMBL/GenBank/DDBJ databases">
        <title>Genome sequence of Babesia ovis.</title>
        <authorList>
            <person name="Yamagishi J."/>
            <person name="Sevinc F."/>
            <person name="Xuan X."/>
        </authorList>
    </citation>
    <scope>NUCLEOTIDE SEQUENCE</scope>
    <source>
        <strain evidence="2">Selcuk</strain>
    </source>
</reference>
<feature type="region of interest" description="Disordered" evidence="1">
    <location>
        <begin position="1"/>
        <end position="27"/>
    </location>
</feature>
<proteinExistence type="predicted"/>